<sequence length="56" mass="7002">MTRYRKKTNKRRHKEKTHIQFKYSPNAHFFFQSYFKIPCKMKMVYSKTGHHYCKAN</sequence>
<accession>A0A0C4W5S0</accession>
<proteinExistence type="predicted"/>
<protein>
    <submittedName>
        <fullName evidence="1">Clone 1012 transcribed RNA sequence</fullName>
    </submittedName>
</protein>
<name>A0A0C4W5S0_PLETR</name>
<organism evidence="1">
    <name type="scientific">Plectreurys tristis</name>
    <name type="common">Spider</name>
    <name type="synonym">Plectreurys bispinosus</name>
    <dbReference type="NCBI Taxonomy" id="33319"/>
    <lineage>
        <taxon>Eukaryota</taxon>
        <taxon>Metazoa</taxon>
        <taxon>Ecdysozoa</taxon>
        <taxon>Arthropoda</taxon>
        <taxon>Chelicerata</taxon>
        <taxon>Arachnida</taxon>
        <taxon>Araneae</taxon>
        <taxon>Araneomorphae</taxon>
        <taxon>Haplogynae</taxon>
        <taxon>Pholcoidea</taxon>
        <taxon>Plectreuridae</taxon>
        <taxon>Plectreurys</taxon>
    </lineage>
</organism>
<reference evidence="1" key="1">
    <citation type="journal article" date="2014" name="J. Venom Res.">
        <title>Plectreurys tristis venome: A proteomic and transcriptomic analysis.</title>
        <authorList>
            <person name="Zobel-Thropp P.A."/>
            <person name="Thomas E.Z."/>
            <person name="David C.L."/>
            <person name="Breci L.A."/>
            <person name="Binford G.J."/>
        </authorList>
    </citation>
    <scope>NUCLEOTIDE SEQUENCE</scope>
    <source>
        <tissue evidence="1">Venom gland</tissue>
    </source>
</reference>
<evidence type="ECO:0000313" key="1">
    <source>
        <dbReference type="EMBL" id="AJD25297.1"/>
    </source>
</evidence>
<dbReference type="EMBL" id="KJ124652">
    <property type="protein sequence ID" value="AJD25297.1"/>
    <property type="molecule type" value="Transcribed_RNA"/>
</dbReference>
<dbReference type="AlphaFoldDB" id="A0A0C4W5S0"/>